<feature type="domain" description="Class II aldolase/adducin N-terminal" evidence="1">
    <location>
        <begin position="28"/>
        <end position="221"/>
    </location>
</feature>
<dbReference type="Gene3D" id="3.40.225.10">
    <property type="entry name" value="Class II aldolase/adducin N-terminal domain"/>
    <property type="match status" value="1"/>
</dbReference>
<evidence type="ECO:0000313" key="2">
    <source>
        <dbReference type="EMBL" id="KKN61809.1"/>
    </source>
</evidence>
<name>A0A0F9S438_9ZZZZ</name>
<proteinExistence type="predicted"/>
<dbReference type="AlphaFoldDB" id="A0A0F9S438"/>
<dbReference type="SUPFAM" id="SSF53639">
    <property type="entry name" value="AraD/HMP-PK domain-like"/>
    <property type="match status" value="1"/>
</dbReference>
<dbReference type="EMBL" id="LAZR01000645">
    <property type="protein sequence ID" value="KKN61809.1"/>
    <property type="molecule type" value="Genomic_DNA"/>
</dbReference>
<organism evidence="2">
    <name type="scientific">marine sediment metagenome</name>
    <dbReference type="NCBI Taxonomy" id="412755"/>
    <lineage>
        <taxon>unclassified sequences</taxon>
        <taxon>metagenomes</taxon>
        <taxon>ecological metagenomes</taxon>
    </lineage>
</organism>
<sequence length="379" mass="40127">MRTKGSEKALIDRTNQQPGTAIGDGLGALRRLSRAIGRDRTLTQAAGGNTSLKRDGILWVKASGTWLADAETRDIFVPVRIAPLLDALRAGDARAEKATDFVASELSASKLRPSIETAVHAAMPQPVVLHAHCVNTIAHAVTQDAEARIAERLTEAGFDGRFADIPYCRPGVPLARQVARIASDRIAILILGNHGLIVAGTNVADAAERLDSVVAALAIPPRPAAKSFDTETLANLAADTPYRLPSDHSVHHLARDPDSLRVALAGPLYPDHVIFLGETIGTVTRDAGAIPEFLASREAGPHPAPSLLLVRGVGVLVHERLTAGGEALVGCLADVAARIPSDVALHPLSERDVHHLTHWEAETYRQALDRPGAPTPDAA</sequence>
<evidence type="ECO:0000259" key="1">
    <source>
        <dbReference type="SMART" id="SM01007"/>
    </source>
</evidence>
<dbReference type="InterPro" id="IPR001303">
    <property type="entry name" value="Aldolase_II/adducin_N"/>
</dbReference>
<dbReference type="Pfam" id="PF00596">
    <property type="entry name" value="Aldolase_II"/>
    <property type="match status" value="1"/>
</dbReference>
<dbReference type="SMART" id="SM01007">
    <property type="entry name" value="Aldolase_II"/>
    <property type="match status" value="1"/>
</dbReference>
<protein>
    <recommendedName>
        <fullName evidence="1">Class II aldolase/adducin N-terminal domain-containing protein</fullName>
    </recommendedName>
</protein>
<accession>A0A0F9S438</accession>
<gene>
    <name evidence="2" type="ORF">LCGC14_0518370</name>
</gene>
<reference evidence="2" key="1">
    <citation type="journal article" date="2015" name="Nature">
        <title>Complex archaea that bridge the gap between prokaryotes and eukaryotes.</title>
        <authorList>
            <person name="Spang A."/>
            <person name="Saw J.H."/>
            <person name="Jorgensen S.L."/>
            <person name="Zaremba-Niedzwiedzka K."/>
            <person name="Martijn J."/>
            <person name="Lind A.E."/>
            <person name="van Eijk R."/>
            <person name="Schleper C."/>
            <person name="Guy L."/>
            <person name="Ettema T.J."/>
        </authorList>
    </citation>
    <scope>NUCLEOTIDE SEQUENCE</scope>
</reference>
<comment type="caution">
    <text evidence="2">The sequence shown here is derived from an EMBL/GenBank/DDBJ whole genome shotgun (WGS) entry which is preliminary data.</text>
</comment>
<dbReference type="InterPro" id="IPR036409">
    <property type="entry name" value="Aldolase_II/adducin_N_sf"/>
</dbReference>